<proteinExistence type="predicted"/>
<keyword evidence="2" id="KW-1185">Reference proteome</keyword>
<dbReference type="Gene3D" id="3.40.390.10">
    <property type="entry name" value="Collagenase (Catalytic Domain)"/>
    <property type="match status" value="1"/>
</dbReference>
<gene>
    <name evidence="1" type="ORF">Q8X39_10700</name>
</gene>
<dbReference type="InterPro" id="IPR010384">
    <property type="entry name" value="MtfA_fam"/>
</dbReference>
<comment type="caution">
    <text evidence="1">The sequence shown here is derived from an EMBL/GenBank/DDBJ whole genome shotgun (WGS) entry which is preliminary data.</text>
</comment>
<dbReference type="SUPFAM" id="SSF55486">
    <property type="entry name" value="Metalloproteases ('zincins'), catalytic domain"/>
    <property type="match status" value="1"/>
</dbReference>
<dbReference type="InterPro" id="IPR042252">
    <property type="entry name" value="MtfA_N"/>
</dbReference>
<reference evidence="1 2" key="1">
    <citation type="submission" date="2023-08" db="EMBL/GenBank/DDBJ databases">
        <authorList>
            <person name="Roldan D.M."/>
            <person name="Menes R.J."/>
        </authorList>
    </citation>
    <scope>NUCLEOTIDE SEQUENCE [LARGE SCALE GENOMIC DNA]</scope>
    <source>
        <strain evidence="1 2">CCM 2812</strain>
    </source>
</reference>
<dbReference type="PANTHER" id="PTHR30164:SF2">
    <property type="entry name" value="PROTEIN MTFA"/>
    <property type="match status" value="1"/>
</dbReference>
<accession>A0ABT9G3N4</accession>
<evidence type="ECO:0000313" key="2">
    <source>
        <dbReference type="Proteomes" id="UP001235760"/>
    </source>
</evidence>
<dbReference type="PANTHER" id="PTHR30164">
    <property type="entry name" value="MTFA PEPTIDASE"/>
    <property type="match status" value="1"/>
</dbReference>
<organism evidence="1 2">
    <name type="scientific">Leptothrix discophora</name>
    <dbReference type="NCBI Taxonomy" id="89"/>
    <lineage>
        <taxon>Bacteria</taxon>
        <taxon>Pseudomonadati</taxon>
        <taxon>Pseudomonadota</taxon>
        <taxon>Betaproteobacteria</taxon>
        <taxon>Burkholderiales</taxon>
        <taxon>Sphaerotilaceae</taxon>
        <taxon>Leptothrix</taxon>
    </lineage>
</organism>
<dbReference type="Pfam" id="PF06167">
    <property type="entry name" value="Peptidase_M90"/>
    <property type="match status" value="1"/>
</dbReference>
<dbReference type="RefSeq" id="WP_305749663.1">
    <property type="nucleotide sequence ID" value="NZ_JAUZEE010000005.1"/>
</dbReference>
<sequence>MLTLALAGLAGVAGLATQGWRRERRRSRWRASPFPPAWRRILRRRVPLAARLPADLQLRLKGHIQVFLAEKPFIGCEGQPITDEVRVTVAAHACLLLLGDARAQVYPQLRQVLVYPAAFAVEREQPLGGGLVRQQRVTMSGESWTHGQVVLSWPDVLAGAADPGDGRNVALHEFAHQIDQDKGHADGQPWRPGRRRRRAWAQAMSAGLQRLRSQPSGVIDPYGASDPAEYFACITEAFFERPQDLAAEEPAVYRELSGLYGVAPAAW</sequence>
<dbReference type="EMBL" id="JAUZEE010000005">
    <property type="protein sequence ID" value="MDP4301105.1"/>
    <property type="molecule type" value="Genomic_DNA"/>
</dbReference>
<protein>
    <submittedName>
        <fullName evidence="1">Zinc-dependent peptidase</fullName>
    </submittedName>
</protein>
<evidence type="ECO:0000313" key="1">
    <source>
        <dbReference type="EMBL" id="MDP4301105.1"/>
    </source>
</evidence>
<dbReference type="CDD" id="cd20169">
    <property type="entry name" value="Peptidase_M90_mtfA"/>
    <property type="match status" value="1"/>
</dbReference>
<dbReference type="Gene3D" id="1.10.472.150">
    <property type="entry name" value="Glucose-regulated metallo-peptidase M90, N-terminal domain"/>
    <property type="match status" value="1"/>
</dbReference>
<name>A0ABT9G3N4_LEPDI</name>
<dbReference type="InterPro" id="IPR024079">
    <property type="entry name" value="MetalloPept_cat_dom_sf"/>
</dbReference>
<dbReference type="Proteomes" id="UP001235760">
    <property type="component" value="Unassembled WGS sequence"/>
</dbReference>